<keyword evidence="4 8" id="KW-0028">Amino-acid biosynthesis</keyword>
<reference evidence="10" key="1">
    <citation type="submission" date="2022-01" db="EMBL/GenBank/DDBJ databases">
        <title>Comparative genomics reveals a dynamic genome evolution in the ectomycorrhizal milk-cap (Lactarius) mushrooms.</title>
        <authorList>
            <consortium name="DOE Joint Genome Institute"/>
            <person name="Lebreton A."/>
            <person name="Tang N."/>
            <person name="Kuo A."/>
            <person name="LaButti K."/>
            <person name="Drula E."/>
            <person name="Barry K."/>
            <person name="Clum A."/>
            <person name="Lipzen A."/>
            <person name="Mousain D."/>
            <person name="Ng V."/>
            <person name="Wang R."/>
            <person name="Wang X."/>
            <person name="Dai Y."/>
            <person name="Henrissat B."/>
            <person name="Grigoriev I.V."/>
            <person name="Guerin-Laguette A."/>
            <person name="Yu F."/>
            <person name="Martin F.M."/>
        </authorList>
    </citation>
    <scope>NUCLEOTIDE SEQUENCE</scope>
    <source>
        <strain evidence="10">QP</strain>
    </source>
</reference>
<evidence type="ECO:0000256" key="1">
    <source>
        <dbReference type="ARBA" id="ARBA00004970"/>
    </source>
</evidence>
<dbReference type="InterPro" id="IPR004013">
    <property type="entry name" value="PHP_dom"/>
</dbReference>
<protein>
    <recommendedName>
        <fullName evidence="3 8">Histidinol-phosphatase</fullName>
        <shortName evidence="8">HolPase</shortName>
        <ecNumber evidence="3 8">3.1.3.15</ecNumber>
    </recommendedName>
</protein>
<name>A0AAD4LFF5_9AGAM</name>
<evidence type="ECO:0000256" key="8">
    <source>
        <dbReference type="RuleBase" id="RU366003"/>
    </source>
</evidence>
<dbReference type="EMBL" id="JAKELL010000046">
    <property type="protein sequence ID" value="KAH8987596.1"/>
    <property type="molecule type" value="Genomic_DNA"/>
</dbReference>
<comment type="caution">
    <text evidence="10">The sequence shown here is derived from an EMBL/GenBank/DDBJ whole genome shotgun (WGS) entry which is preliminary data.</text>
</comment>
<dbReference type="PANTHER" id="PTHR21039:SF0">
    <property type="entry name" value="HISTIDINOL-PHOSPHATASE"/>
    <property type="match status" value="1"/>
</dbReference>
<dbReference type="AlphaFoldDB" id="A0AAD4LFF5"/>
<dbReference type="Gene3D" id="3.20.20.140">
    <property type="entry name" value="Metal-dependent hydrolases"/>
    <property type="match status" value="1"/>
</dbReference>
<dbReference type="InterPro" id="IPR016195">
    <property type="entry name" value="Pol/histidinol_Pase-like"/>
</dbReference>
<evidence type="ECO:0000256" key="4">
    <source>
        <dbReference type="ARBA" id="ARBA00022605"/>
    </source>
</evidence>
<dbReference type="Pfam" id="PF02811">
    <property type="entry name" value="PHP"/>
    <property type="match status" value="1"/>
</dbReference>
<dbReference type="SUPFAM" id="SSF89550">
    <property type="entry name" value="PHP domain-like"/>
    <property type="match status" value="1"/>
</dbReference>
<evidence type="ECO:0000256" key="3">
    <source>
        <dbReference type="ARBA" id="ARBA00013085"/>
    </source>
</evidence>
<dbReference type="InterPro" id="IPR010140">
    <property type="entry name" value="Histidinol_P_phosphatase_HisJ"/>
</dbReference>
<comment type="catalytic activity">
    <reaction evidence="7 8">
        <text>L-histidinol phosphate + H2O = L-histidinol + phosphate</text>
        <dbReference type="Rhea" id="RHEA:14465"/>
        <dbReference type="ChEBI" id="CHEBI:15377"/>
        <dbReference type="ChEBI" id="CHEBI:43474"/>
        <dbReference type="ChEBI" id="CHEBI:57699"/>
        <dbReference type="ChEBI" id="CHEBI:57980"/>
        <dbReference type="EC" id="3.1.3.15"/>
    </reaction>
</comment>
<evidence type="ECO:0000313" key="11">
    <source>
        <dbReference type="Proteomes" id="UP001201163"/>
    </source>
</evidence>
<evidence type="ECO:0000256" key="2">
    <source>
        <dbReference type="ARBA" id="ARBA00009152"/>
    </source>
</evidence>
<keyword evidence="5 8" id="KW-0378">Hydrolase</keyword>
<sequence>MPYSFHSHSGQFCKHAVGLLEDVVKEASDQGFEIYGLTEHAPRYRAKDLYPEEVDTSVEGLMSQFEAFLNEAHRLRNAYTSSLSLLVGLETEYISPLDIDGLSKLLDSHKGRIDYIIGSVHHVNGIPIDFDSNTYRRCLDSIPLPTHVTDPIHTDQEHERLGVFLDMYFDAQFELLSRFQPELIGHVDLCRLYTPDLRLHAYSRAWNKLERNVKFAVAYGALFEVNAAAFRKGWRTAYPGDDVAQLIILCGGRFALSDDSHGPHAVGQNYGRTRDYLMHIRVRELWALERTEAPNTGGRYTRPVREVQAFLYSGADYGPLAQRHGTLSVRPPFRDFTI</sequence>
<keyword evidence="11" id="KW-1185">Reference proteome</keyword>
<dbReference type="CDD" id="cd12110">
    <property type="entry name" value="PHP_HisPPase_Hisj_like"/>
    <property type="match status" value="1"/>
</dbReference>
<comment type="pathway">
    <text evidence="1 8">Amino-acid biosynthesis; L-histidine biosynthesis; L-histidine from 5-phospho-alpha-D-ribose 1-diphosphate: step 8/9.</text>
</comment>
<evidence type="ECO:0000256" key="6">
    <source>
        <dbReference type="ARBA" id="ARBA00023102"/>
    </source>
</evidence>
<dbReference type="Proteomes" id="UP001201163">
    <property type="component" value="Unassembled WGS sequence"/>
</dbReference>
<feature type="domain" description="PHP" evidence="9">
    <location>
        <begin position="5"/>
        <end position="227"/>
    </location>
</feature>
<comment type="similarity">
    <text evidence="2 8">Belongs to the PHP hydrolase family. HisK subfamily.</text>
</comment>
<dbReference type="GO" id="GO:0004401">
    <property type="term" value="F:histidinol-phosphatase activity"/>
    <property type="evidence" value="ECO:0007669"/>
    <property type="project" value="UniProtKB-UniRule"/>
</dbReference>
<dbReference type="GO" id="GO:0005737">
    <property type="term" value="C:cytoplasm"/>
    <property type="evidence" value="ECO:0007669"/>
    <property type="project" value="TreeGrafter"/>
</dbReference>
<gene>
    <name evidence="10" type="ORF">EDB92DRAFT_2115997</name>
</gene>
<dbReference type="GO" id="GO:0000105">
    <property type="term" value="P:L-histidine biosynthetic process"/>
    <property type="evidence" value="ECO:0007669"/>
    <property type="project" value="UniProtKB-UniRule"/>
</dbReference>
<evidence type="ECO:0000259" key="9">
    <source>
        <dbReference type="Pfam" id="PF02811"/>
    </source>
</evidence>
<dbReference type="NCBIfam" id="TIGR01856">
    <property type="entry name" value="hisJ_fam"/>
    <property type="match status" value="1"/>
</dbReference>
<organism evidence="10 11">
    <name type="scientific">Lactarius akahatsu</name>
    <dbReference type="NCBI Taxonomy" id="416441"/>
    <lineage>
        <taxon>Eukaryota</taxon>
        <taxon>Fungi</taxon>
        <taxon>Dikarya</taxon>
        <taxon>Basidiomycota</taxon>
        <taxon>Agaricomycotina</taxon>
        <taxon>Agaricomycetes</taxon>
        <taxon>Russulales</taxon>
        <taxon>Russulaceae</taxon>
        <taxon>Lactarius</taxon>
    </lineage>
</organism>
<accession>A0AAD4LFF5</accession>
<proteinExistence type="inferred from homology"/>
<evidence type="ECO:0000256" key="7">
    <source>
        <dbReference type="ARBA" id="ARBA00049158"/>
    </source>
</evidence>
<dbReference type="PANTHER" id="PTHR21039">
    <property type="entry name" value="HISTIDINOL PHOSPHATASE-RELATED"/>
    <property type="match status" value="1"/>
</dbReference>
<evidence type="ECO:0000313" key="10">
    <source>
        <dbReference type="EMBL" id="KAH8987596.1"/>
    </source>
</evidence>
<keyword evidence="6 8" id="KW-0368">Histidine biosynthesis</keyword>
<dbReference type="EC" id="3.1.3.15" evidence="3 8"/>
<evidence type="ECO:0000256" key="5">
    <source>
        <dbReference type="ARBA" id="ARBA00022801"/>
    </source>
</evidence>